<comment type="caution">
    <text evidence="2">The sequence shown here is derived from an EMBL/GenBank/DDBJ whole genome shotgun (WGS) entry which is preliminary data.</text>
</comment>
<name>A0ABR1UR49_9PEZI</name>
<proteinExistence type="predicted"/>
<keyword evidence="3" id="KW-1185">Reference proteome</keyword>
<feature type="compositionally biased region" description="Polar residues" evidence="1">
    <location>
        <begin position="29"/>
        <end position="38"/>
    </location>
</feature>
<dbReference type="Proteomes" id="UP001480595">
    <property type="component" value="Unassembled WGS sequence"/>
</dbReference>
<dbReference type="RefSeq" id="XP_066714655.1">
    <property type="nucleotide sequence ID" value="XM_066859168.1"/>
</dbReference>
<organism evidence="2 3">
    <name type="scientific">Apiospora phragmitis</name>
    <dbReference type="NCBI Taxonomy" id="2905665"/>
    <lineage>
        <taxon>Eukaryota</taxon>
        <taxon>Fungi</taxon>
        <taxon>Dikarya</taxon>
        <taxon>Ascomycota</taxon>
        <taxon>Pezizomycotina</taxon>
        <taxon>Sordariomycetes</taxon>
        <taxon>Xylariomycetidae</taxon>
        <taxon>Amphisphaeriales</taxon>
        <taxon>Apiosporaceae</taxon>
        <taxon>Apiospora</taxon>
    </lineage>
</organism>
<dbReference type="EMBL" id="JAQQWL010000008">
    <property type="protein sequence ID" value="KAK8061393.1"/>
    <property type="molecule type" value="Genomic_DNA"/>
</dbReference>
<feature type="region of interest" description="Disordered" evidence="1">
    <location>
        <begin position="1"/>
        <end position="47"/>
    </location>
</feature>
<feature type="compositionally biased region" description="Polar residues" evidence="1">
    <location>
        <begin position="1"/>
        <end position="10"/>
    </location>
</feature>
<gene>
    <name evidence="2" type="ORF">PG994_007759</name>
</gene>
<feature type="region of interest" description="Disordered" evidence="1">
    <location>
        <begin position="98"/>
        <end position="121"/>
    </location>
</feature>
<evidence type="ECO:0000313" key="3">
    <source>
        <dbReference type="Proteomes" id="UP001480595"/>
    </source>
</evidence>
<dbReference type="GeneID" id="92092231"/>
<protein>
    <submittedName>
        <fullName evidence="2">Uncharacterized protein</fullName>
    </submittedName>
</protein>
<reference evidence="2 3" key="1">
    <citation type="submission" date="2023-01" db="EMBL/GenBank/DDBJ databases">
        <title>Analysis of 21 Apiospora genomes using comparative genomics revels a genus with tremendous synthesis potential of carbohydrate active enzymes and secondary metabolites.</title>
        <authorList>
            <person name="Sorensen T."/>
        </authorList>
    </citation>
    <scope>NUCLEOTIDE SEQUENCE [LARGE SCALE GENOMIC DNA]</scope>
    <source>
        <strain evidence="2 3">CBS 135458</strain>
    </source>
</reference>
<sequence>MTINPSQSDNSKPKNRRIARKQDKATPRAANSSTQCQLPVSPPPSPEVPFLADLQSAIDEITPALLRDYMMSGNNYPDCFLGEEVKNMIIDEYKAAESQQSEMEQPSMEGRLAMGVLTGSQ</sequence>
<accession>A0ABR1UR49</accession>
<evidence type="ECO:0000256" key="1">
    <source>
        <dbReference type="SAM" id="MobiDB-lite"/>
    </source>
</evidence>
<evidence type="ECO:0000313" key="2">
    <source>
        <dbReference type="EMBL" id="KAK8061393.1"/>
    </source>
</evidence>